<name>A0ACC2W7F6_9TREE</name>
<evidence type="ECO:0000313" key="2">
    <source>
        <dbReference type="Proteomes" id="UP001241377"/>
    </source>
</evidence>
<sequence>MSTAEQTPDQAMSVDPAATTDVAAVPEFPEVLRGKTDEEIDAIKRKIVEQLAFYFSDSNLFYDKFLWNLVCKSPEGWVPLETVASFKRMREYLTTYGASFLAQCVRDVHPSAGEPGNEIEVDATGERVRRTKSLERDTTAWDRTLYVKGFGEGETGHNSQEQVEEWFKQFASVAAVRFRREGEGREKNKGAFKGSVFVEFKTLADAQAFVDMDPQPSFQGEPVTSMFKEAYVQMKVKEKGLDGKSISRGNNTRPAVPNAKQFNAFREIEAMKAKGERLPEYVMNMGTPALLANAPTEDSSASGNKRKRDGADDAEDAARAEKKAKEDQFLYITYNGKRLAVNRATGVVVDKAEIEFQPGRVLRFENAGPDADWKQLKVDLSNLGYDKSFMNFPRGSTWGWFSLEEPISEEEFEKIKNAKLQANGELQWSRVTGDEELEFWATRASFQGKLAVKQADEKDAENAKAAAESGSRHGGGGGRGRGGRGGGRGGNRGRGGGRGRGGRGGGRGGNRGGNRDRNDNAAAGGAGSAAPNPQSAAQPDAPPAI</sequence>
<proteinExistence type="predicted"/>
<evidence type="ECO:0000313" key="1">
    <source>
        <dbReference type="EMBL" id="KAJ9107134.1"/>
    </source>
</evidence>
<accession>A0ACC2W7F6</accession>
<gene>
    <name evidence="1" type="ORF">QFC19_002794</name>
</gene>
<reference evidence="1" key="1">
    <citation type="submission" date="2023-04" db="EMBL/GenBank/DDBJ databases">
        <title>Draft Genome sequencing of Naganishia species isolated from polar environments using Oxford Nanopore Technology.</title>
        <authorList>
            <person name="Leo P."/>
            <person name="Venkateswaran K."/>
        </authorList>
    </citation>
    <scope>NUCLEOTIDE SEQUENCE</scope>
    <source>
        <strain evidence="1">MNA-CCFEE 5261</strain>
    </source>
</reference>
<comment type="caution">
    <text evidence="1">The sequence shown here is derived from an EMBL/GenBank/DDBJ whole genome shotgun (WGS) entry which is preliminary data.</text>
</comment>
<protein>
    <submittedName>
        <fullName evidence="1">Uncharacterized protein</fullName>
    </submittedName>
</protein>
<dbReference type="Proteomes" id="UP001241377">
    <property type="component" value="Unassembled WGS sequence"/>
</dbReference>
<organism evidence="1 2">
    <name type="scientific">Naganishia cerealis</name>
    <dbReference type="NCBI Taxonomy" id="610337"/>
    <lineage>
        <taxon>Eukaryota</taxon>
        <taxon>Fungi</taxon>
        <taxon>Dikarya</taxon>
        <taxon>Basidiomycota</taxon>
        <taxon>Agaricomycotina</taxon>
        <taxon>Tremellomycetes</taxon>
        <taxon>Filobasidiales</taxon>
        <taxon>Filobasidiaceae</taxon>
        <taxon>Naganishia</taxon>
    </lineage>
</organism>
<dbReference type="EMBL" id="JASBWR010000025">
    <property type="protein sequence ID" value="KAJ9107134.1"/>
    <property type="molecule type" value="Genomic_DNA"/>
</dbReference>
<keyword evidence="2" id="KW-1185">Reference proteome</keyword>